<dbReference type="Proteomes" id="UP000636918">
    <property type="component" value="Unassembled WGS sequence"/>
</dbReference>
<reference evidence="1 2" key="1">
    <citation type="submission" date="2021-01" db="EMBL/GenBank/DDBJ databases">
        <title>Genome seq and assembly of Nocardiodes sp. G10.</title>
        <authorList>
            <person name="Chhetri G."/>
        </authorList>
    </citation>
    <scope>NUCLEOTIDE SEQUENCE [LARGE SCALE GENOMIC DNA]</scope>
    <source>
        <strain evidence="1 2">G10</strain>
    </source>
</reference>
<sequence>MRSKKNDDDLSWDVAGRIKALEQFSGPLVVRPRAEADAIPIHEPAPVRVPVPSRSRIFVRGAEGFGAYADLTVTGQGPRPTTD</sequence>
<evidence type="ECO:0000313" key="2">
    <source>
        <dbReference type="Proteomes" id="UP000636918"/>
    </source>
</evidence>
<dbReference type="EMBL" id="JAERSG010000001">
    <property type="protein sequence ID" value="MBL0746871.1"/>
    <property type="molecule type" value="Genomic_DNA"/>
</dbReference>
<gene>
    <name evidence="1" type="ORF">JI751_04545</name>
</gene>
<organism evidence="1 2">
    <name type="scientific">Nocardioides baculatus</name>
    <dbReference type="NCBI Taxonomy" id="2801337"/>
    <lineage>
        <taxon>Bacteria</taxon>
        <taxon>Bacillati</taxon>
        <taxon>Actinomycetota</taxon>
        <taxon>Actinomycetes</taxon>
        <taxon>Propionibacteriales</taxon>
        <taxon>Nocardioidaceae</taxon>
        <taxon>Nocardioides</taxon>
    </lineage>
</organism>
<name>A0ABS1L8K4_9ACTN</name>
<protein>
    <submittedName>
        <fullName evidence="1">Uncharacterized protein</fullName>
    </submittedName>
</protein>
<accession>A0ABS1L8K4</accession>
<keyword evidence="2" id="KW-1185">Reference proteome</keyword>
<dbReference type="RefSeq" id="WP_201933844.1">
    <property type="nucleotide sequence ID" value="NZ_JAERSG010000001.1"/>
</dbReference>
<proteinExistence type="predicted"/>
<evidence type="ECO:0000313" key="1">
    <source>
        <dbReference type="EMBL" id="MBL0746871.1"/>
    </source>
</evidence>
<comment type="caution">
    <text evidence="1">The sequence shown here is derived from an EMBL/GenBank/DDBJ whole genome shotgun (WGS) entry which is preliminary data.</text>
</comment>